<dbReference type="EMBL" id="VYYT01000098">
    <property type="protein sequence ID" value="KAK2770316.1"/>
    <property type="molecule type" value="Genomic_DNA"/>
</dbReference>
<keyword evidence="2" id="KW-1185">Reference proteome</keyword>
<name>A0AAE0D9K9_COLKA</name>
<dbReference type="AlphaFoldDB" id="A0AAE0D9K9"/>
<comment type="caution">
    <text evidence="1">The sequence shown here is derived from an EMBL/GenBank/DDBJ whole genome shotgun (WGS) entry which is preliminary data.</text>
</comment>
<accession>A0AAE0D9K9</accession>
<evidence type="ECO:0000313" key="2">
    <source>
        <dbReference type="Proteomes" id="UP001281614"/>
    </source>
</evidence>
<organism evidence="1 2">
    <name type="scientific">Colletotrichum kahawae</name>
    <name type="common">Coffee berry disease fungus</name>
    <dbReference type="NCBI Taxonomy" id="34407"/>
    <lineage>
        <taxon>Eukaryota</taxon>
        <taxon>Fungi</taxon>
        <taxon>Dikarya</taxon>
        <taxon>Ascomycota</taxon>
        <taxon>Pezizomycotina</taxon>
        <taxon>Sordariomycetes</taxon>
        <taxon>Hypocreomycetidae</taxon>
        <taxon>Glomerellales</taxon>
        <taxon>Glomerellaceae</taxon>
        <taxon>Colletotrichum</taxon>
        <taxon>Colletotrichum gloeosporioides species complex</taxon>
    </lineage>
</organism>
<gene>
    <name evidence="1" type="ORF">CKAH01_14805</name>
</gene>
<dbReference type="Proteomes" id="UP001281614">
    <property type="component" value="Unassembled WGS sequence"/>
</dbReference>
<reference evidence="1" key="1">
    <citation type="submission" date="2023-02" db="EMBL/GenBank/DDBJ databases">
        <title>Colletotrichum kahawae CIFC_Que2 genome sequencing and assembly.</title>
        <authorList>
            <person name="Baroncelli R."/>
        </authorList>
    </citation>
    <scope>NUCLEOTIDE SEQUENCE</scope>
    <source>
        <strain evidence="1">CIFC_Que2</strain>
    </source>
</reference>
<protein>
    <submittedName>
        <fullName evidence="1">Uncharacterized protein</fullName>
    </submittedName>
</protein>
<evidence type="ECO:0000313" key="1">
    <source>
        <dbReference type="EMBL" id="KAK2770316.1"/>
    </source>
</evidence>
<sequence>MDEGRVRLITEEEQRKLPLGIGLELGAPNERVRTPAASRLGMSDSGPCCLCVCVLCVCCVFQQRVRQVFGVGASTYFSSRHITTPNQTAREAETETEH</sequence>
<proteinExistence type="predicted"/>